<proteinExistence type="predicted"/>
<reference evidence="1" key="1">
    <citation type="submission" date="2015-10" db="EMBL/GenBank/DDBJ databases">
        <authorList>
            <person name="Gilbert D.G."/>
        </authorList>
    </citation>
    <scope>NUCLEOTIDE SEQUENCE</scope>
    <source>
        <strain evidence="1">Phyl III-seqv23</strain>
    </source>
</reference>
<dbReference type="InterPro" id="IPR009387">
    <property type="entry name" value="HigB-2"/>
</dbReference>
<gene>
    <name evidence="1" type="ORF">RUN39_v1_960036</name>
</gene>
<evidence type="ECO:0000313" key="1">
    <source>
        <dbReference type="EMBL" id="CUV14795.1"/>
    </source>
</evidence>
<dbReference type="EMBL" id="LN899819">
    <property type="protein sequence ID" value="CUV14795.1"/>
    <property type="molecule type" value="Genomic_DNA"/>
</dbReference>
<name>A0A0S4TXQ3_RALSL</name>
<dbReference type="Pfam" id="PF06296">
    <property type="entry name" value="RelE"/>
    <property type="match status" value="1"/>
</dbReference>
<sequence length="121" mass="13289">MPLSAQRVFKTKWFDKAAKAAGISDAELHKAARQLMQGLGDDLGGNVWKKRLDQNRKCGIVLNRPAAAGFSSFSSRRAIGTTSMRRSWRHSGMLASDFGRCAGADLDRLVGLKELVEICHD</sequence>
<protein>
    <submittedName>
        <fullName evidence="1">Uncharacterized protein</fullName>
    </submittedName>
</protein>
<organism evidence="1">
    <name type="scientific">Ralstonia solanacearum</name>
    <name type="common">Pseudomonas solanacearum</name>
    <dbReference type="NCBI Taxonomy" id="305"/>
    <lineage>
        <taxon>Bacteria</taxon>
        <taxon>Pseudomonadati</taxon>
        <taxon>Pseudomonadota</taxon>
        <taxon>Betaproteobacteria</taxon>
        <taxon>Burkholderiales</taxon>
        <taxon>Burkholderiaceae</taxon>
        <taxon>Ralstonia</taxon>
        <taxon>Ralstonia solanacearum species complex</taxon>
    </lineage>
</organism>
<accession>A0A0S4TXQ3</accession>
<dbReference type="AlphaFoldDB" id="A0A0S4TXQ3"/>